<dbReference type="InterPro" id="IPR004878">
    <property type="entry name" value="Otopetrin"/>
</dbReference>
<keyword evidence="4" id="KW-1003">Cell membrane</keyword>
<organism evidence="13 14">
    <name type="scientific">Priapulus caudatus</name>
    <name type="common">Priapulid worm</name>
    <dbReference type="NCBI Taxonomy" id="37621"/>
    <lineage>
        <taxon>Eukaryota</taxon>
        <taxon>Metazoa</taxon>
        <taxon>Ecdysozoa</taxon>
        <taxon>Scalidophora</taxon>
        <taxon>Priapulida</taxon>
        <taxon>Priapulimorpha</taxon>
        <taxon>Priapulimorphida</taxon>
        <taxon>Priapulidae</taxon>
        <taxon>Priapulus</taxon>
    </lineage>
</organism>
<dbReference type="Proteomes" id="UP000695022">
    <property type="component" value="Unplaced"/>
</dbReference>
<evidence type="ECO:0000256" key="11">
    <source>
        <dbReference type="SAM" id="MobiDB-lite"/>
    </source>
</evidence>
<evidence type="ECO:0000256" key="12">
    <source>
        <dbReference type="SAM" id="Phobius"/>
    </source>
</evidence>
<keyword evidence="7 12" id="KW-1133">Transmembrane helix</keyword>
<evidence type="ECO:0000256" key="10">
    <source>
        <dbReference type="ARBA" id="ARBA00023303"/>
    </source>
</evidence>
<comment type="subcellular location">
    <subcellularLocation>
        <location evidence="1">Cell membrane</location>
        <topology evidence="1">Multi-pass membrane protein</topology>
    </subcellularLocation>
</comment>
<dbReference type="GeneID" id="106810097"/>
<keyword evidence="6" id="KW-0375">Hydrogen ion transport</keyword>
<evidence type="ECO:0000256" key="8">
    <source>
        <dbReference type="ARBA" id="ARBA00023065"/>
    </source>
</evidence>
<proteinExistence type="inferred from homology"/>
<sequence length="176" mass="18467">MAASANSESKTSSTTSLPATSAHIKHANYKTISAIYAALVIVVGFALSLSSGITGNVNSYVLEAFHLYLYLGTITFLIYIYTFLLRDKSPDAAPSISPDDGDVRSAEATQLSVLGARNGVSENGSSENGETQQASDGGVSRRRTTEARHAGSLYLRVGGLVFGVGGMIYSTLHVVV</sequence>
<evidence type="ECO:0000313" key="13">
    <source>
        <dbReference type="Proteomes" id="UP000695022"/>
    </source>
</evidence>
<gene>
    <name evidence="14" type="primary">LOC106810097</name>
</gene>
<keyword evidence="13" id="KW-1185">Reference proteome</keyword>
<feature type="compositionally biased region" description="Polar residues" evidence="11">
    <location>
        <begin position="120"/>
        <end position="135"/>
    </location>
</feature>
<evidence type="ECO:0000256" key="2">
    <source>
        <dbReference type="ARBA" id="ARBA00006513"/>
    </source>
</evidence>
<feature type="transmembrane region" description="Helical" evidence="12">
    <location>
        <begin position="34"/>
        <end position="53"/>
    </location>
</feature>
<protein>
    <submittedName>
        <fullName evidence="14">Uncharacterized protein LOC106810097</fullName>
    </submittedName>
</protein>
<evidence type="ECO:0000313" key="14">
    <source>
        <dbReference type="RefSeq" id="XP_014668855.1"/>
    </source>
</evidence>
<evidence type="ECO:0000256" key="4">
    <source>
        <dbReference type="ARBA" id="ARBA00022475"/>
    </source>
</evidence>
<reference evidence="14" key="1">
    <citation type="submission" date="2025-08" db="UniProtKB">
        <authorList>
            <consortium name="RefSeq"/>
        </authorList>
    </citation>
    <scope>IDENTIFICATION</scope>
</reference>
<keyword evidence="5 12" id="KW-0812">Transmembrane</keyword>
<feature type="region of interest" description="Disordered" evidence="11">
    <location>
        <begin position="118"/>
        <end position="142"/>
    </location>
</feature>
<dbReference type="RefSeq" id="XP_014668855.1">
    <property type="nucleotide sequence ID" value="XM_014813369.1"/>
</dbReference>
<evidence type="ECO:0000256" key="9">
    <source>
        <dbReference type="ARBA" id="ARBA00023136"/>
    </source>
</evidence>
<evidence type="ECO:0000256" key="6">
    <source>
        <dbReference type="ARBA" id="ARBA00022781"/>
    </source>
</evidence>
<evidence type="ECO:0000256" key="3">
    <source>
        <dbReference type="ARBA" id="ARBA00022448"/>
    </source>
</evidence>
<dbReference type="PANTHER" id="PTHR21522">
    <property type="entry name" value="PROTON CHANNEL OTOP"/>
    <property type="match status" value="1"/>
</dbReference>
<feature type="transmembrane region" description="Helical" evidence="12">
    <location>
        <begin position="65"/>
        <end position="85"/>
    </location>
</feature>
<keyword evidence="9 12" id="KW-0472">Membrane</keyword>
<name>A0ABM1E9I4_PRICU</name>
<keyword evidence="10" id="KW-0407">Ion channel</keyword>
<accession>A0ABM1E9I4</accession>
<comment type="similarity">
    <text evidence="2">Belongs to the otopetrin family.</text>
</comment>
<evidence type="ECO:0000256" key="5">
    <source>
        <dbReference type="ARBA" id="ARBA00022692"/>
    </source>
</evidence>
<keyword evidence="3" id="KW-0813">Transport</keyword>
<evidence type="ECO:0000256" key="7">
    <source>
        <dbReference type="ARBA" id="ARBA00022989"/>
    </source>
</evidence>
<feature type="transmembrane region" description="Helical" evidence="12">
    <location>
        <begin position="153"/>
        <end position="172"/>
    </location>
</feature>
<dbReference type="PANTHER" id="PTHR21522:SF32">
    <property type="entry name" value="OTOPETRIN-2"/>
    <property type="match status" value="1"/>
</dbReference>
<evidence type="ECO:0000256" key="1">
    <source>
        <dbReference type="ARBA" id="ARBA00004651"/>
    </source>
</evidence>
<keyword evidence="8" id="KW-0406">Ion transport</keyword>